<feature type="compositionally biased region" description="Polar residues" evidence="1">
    <location>
        <begin position="69"/>
        <end position="79"/>
    </location>
</feature>
<dbReference type="EMBL" id="CAUOFW020001281">
    <property type="protein sequence ID" value="CAK9143225.1"/>
    <property type="molecule type" value="Genomic_DNA"/>
</dbReference>
<accession>A0ABC8RE23</accession>
<feature type="region of interest" description="Disordered" evidence="1">
    <location>
        <begin position="1"/>
        <end position="88"/>
    </location>
</feature>
<evidence type="ECO:0000313" key="3">
    <source>
        <dbReference type="Proteomes" id="UP001642360"/>
    </source>
</evidence>
<organism evidence="2 3">
    <name type="scientific">Ilex paraguariensis</name>
    <name type="common">yerba mate</name>
    <dbReference type="NCBI Taxonomy" id="185542"/>
    <lineage>
        <taxon>Eukaryota</taxon>
        <taxon>Viridiplantae</taxon>
        <taxon>Streptophyta</taxon>
        <taxon>Embryophyta</taxon>
        <taxon>Tracheophyta</taxon>
        <taxon>Spermatophyta</taxon>
        <taxon>Magnoliopsida</taxon>
        <taxon>eudicotyledons</taxon>
        <taxon>Gunneridae</taxon>
        <taxon>Pentapetalae</taxon>
        <taxon>asterids</taxon>
        <taxon>campanulids</taxon>
        <taxon>Aquifoliales</taxon>
        <taxon>Aquifoliaceae</taxon>
        <taxon>Ilex</taxon>
    </lineage>
</organism>
<dbReference type="Proteomes" id="UP001642360">
    <property type="component" value="Unassembled WGS sequence"/>
</dbReference>
<comment type="caution">
    <text evidence="2">The sequence shown here is derived from an EMBL/GenBank/DDBJ whole genome shotgun (WGS) entry which is preliminary data.</text>
</comment>
<proteinExistence type="predicted"/>
<name>A0ABC8RE23_9AQUA</name>
<evidence type="ECO:0000313" key="2">
    <source>
        <dbReference type="EMBL" id="CAK9143225.1"/>
    </source>
</evidence>
<reference evidence="2 3" key="1">
    <citation type="submission" date="2024-02" db="EMBL/GenBank/DDBJ databases">
        <authorList>
            <person name="Vignale AGUSTIN F."/>
            <person name="Sosa J E."/>
            <person name="Modenutti C."/>
        </authorList>
    </citation>
    <scope>NUCLEOTIDE SEQUENCE [LARGE SCALE GENOMIC DNA]</scope>
</reference>
<feature type="compositionally biased region" description="Low complexity" evidence="1">
    <location>
        <begin position="35"/>
        <end position="45"/>
    </location>
</feature>
<dbReference type="AlphaFoldDB" id="A0ABC8RE23"/>
<keyword evidence="3" id="KW-1185">Reference proteome</keyword>
<evidence type="ECO:0000256" key="1">
    <source>
        <dbReference type="SAM" id="MobiDB-lite"/>
    </source>
</evidence>
<protein>
    <submittedName>
        <fullName evidence="2">Uncharacterized protein</fullName>
    </submittedName>
</protein>
<feature type="non-terminal residue" evidence="2">
    <location>
        <position position="128"/>
    </location>
</feature>
<gene>
    <name evidence="2" type="ORF">ILEXP_LOCUS10923</name>
</gene>
<sequence>MAKEMYQVFDEDAKGDENEANSSQSPDWGVLQRTSRALSSSSGSHDLSDFLRQNSINIGEEMTNEENFKGSSIGSQNEEGSSRRRRRMWKEKTFSTNLACWLVLPHGHGKMEVSANCTGEGSIYGLNG</sequence>